<keyword evidence="2" id="KW-1185">Reference proteome</keyword>
<name>J4CCQ4_THEOR</name>
<proteinExistence type="predicted"/>
<accession>J4CCQ4</accession>
<dbReference type="GeneID" id="20714250"/>
<dbReference type="Proteomes" id="UP000003786">
    <property type="component" value="Chromosome 2"/>
</dbReference>
<evidence type="ECO:0000313" key="2">
    <source>
        <dbReference type="Proteomes" id="UP000003786"/>
    </source>
</evidence>
<dbReference type="KEGG" id="tot:TOT_020000068"/>
<gene>
    <name evidence="1" type="ORF">TOT_020000068</name>
</gene>
<dbReference type="VEuPathDB" id="PiroplasmaDB:TOT_020000068"/>
<evidence type="ECO:0000313" key="1">
    <source>
        <dbReference type="EMBL" id="BAM39797.1"/>
    </source>
</evidence>
<dbReference type="EMBL" id="AP011947">
    <property type="protein sequence ID" value="BAM39797.1"/>
    <property type="molecule type" value="Genomic_DNA"/>
</dbReference>
<protein>
    <submittedName>
        <fullName evidence="1">Uncharacterized protein</fullName>
    </submittedName>
</protein>
<dbReference type="RefSeq" id="XP_009690098.1">
    <property type="nucleotide sequence ID" value="XM_009691803.1"/>
</dbReference>
<sequence length="46" mass="5081">MMTEPSFLSKKNVGFHSDLTHAAQCSWAPSCFHFLCLSGSTTLLFT</sequence>
<reference evidence="1 2" key="1">
    <citation type="journal article" date="2012" name="MBio">
        <title>Comparative genome analysis of three eukaryotic parasites with differing abilities to transform leukocytes reveals key mediators of Theileria-induced leukocyte transformation.</title>
        <authorList>
            <person name="Hayashida K."/>
            <person name="Hara Y."/>
            <person name="Abe T."/>
            <person name="Yamasaki C."/>
            <person name="Toyoda A."/>
            <person name="Kosuge T."/>
            <person name="Suzuki Y."/>
            <person name="Sato Y."/>
            <person name="Kawashima S."/>
            <person name="Katayama T."/>
            <person name="Wakaguri H."/>
            <person name="Inoue N."/>
            <person name="Homma K."/>
            <person name="Tada-Umezaki M."/>
            <person name="Yagi Y."/>
            <person name="Fujii Y."/>
            <person name="Habara T."/>
            <person name="Kanehisa M."/>
            <person name="Watanabe H."/>
            <person name="Ito K."/>
            <person name="Gojobori T."/>
            <person name="Sugawara H."/>
            <person name="Imanishi T."/>
            <person name="Weir W."/>
            <person name="Gardner M."/>
            <person name="Pain A."/>
            <person name="Shiels B."/>
            <person name="Hattori M."/>
            <person name="Nene V."/>
            <person name="Sugimoto C."/>
        </authorList>
    </citation>
    <scope>NUCLEOTIDE SEQUENCE [LARGE SCALE GENOMIC DNA]</scope>
    <source>
        <strain evidence="1 2">Shintoku</strain>
    </source>
</reference>
<dbReference type="AlphaFoldDB" id="J4CCQ4"/>
<organism evidence="1 2">
    <name type="scientific">Theileria orientalis strain Shintoku</name>
    <dbReference type="NCBI Taxonomy" id="869250"/>
    <lineage>
        <taxon>Eukaryota</taxon>
        <taxon>Sar</taxon>
        <taxon>Alveolata</taxon>
        <taxon>Apicomplexa</taxon>
        <taxon>Aconoidasida</taxon>
        <taxon>Piroplasmida</taxon>
        <taxon>Theileriidae</taxon>
        <taxon>Theileria</taxon>
    </lineage>
</organism>